<evidence type="ECO:0000259" key="2">
    <source>
        <dbReference type="Pfam" id="PF13240"/>
    </source>
</evidence>
<dbReference type="AlphaFoldDB" id="A0A2N5IVT0"/>
<feature type="domain" description="Zinc-ribbon" evidence="2">
    <location>
        <begin position="347"/>
        <end position="368"/>
    </location>
</feature>
<evidence type="ECO:0000313" key="3">
    <source>
        <dbReference type="EMBL" id="PLS26074.1"/>
    </source>
</evidence>
<keyword evidence="4" id="KW-1185">Reference proteome</keyword>
<evidence type="ECO:0000256" key="1">
    <source>
        <dbReference type="SAM" id="MobiDB-lite"/>
    </source>
</evidence>
<reference evidence="3 4" key="1">
    <citation type="submission" date="2017-07" db="EMBL/GenBank/DDBJ databases">
        <title>Bifidobacterium novel species.</title>
        <authorList>
            <person name="Lugli G.A."/>
            <person name="Milani C."/>
            <person name="Duranti S."/>
            <person name="Mangifesta M."/>
        </authorList>
    </citation>
    <scope>NUCLEOTIDE SEQUENCE [LARGE SCALE GENOMIC DNA]</scope>
    <source>
        <strain evidence="3 4">77</strain>
    </source>
</reference>
<accession>A0A2N5IVT0</accession>
<feature type="region of interest" description="Disordered" evidence="1">
    <location>
        <begin position="313"/>
        <end position="336"/>
    </location>
</feature>
<evidence type="ECO:0000313" key="4">
    <source>
        <dbReference type="Proteomes" id="UP000235034"/>
    </source>
</evidence>
<protein>
    <recommendedName>
        <fullName evidence="2">Zinc-ribbon domain-containing protein</fullName>
    </recommendedName>
</protein>
<feature type="compositionally biased region" description="Pro residues" evidence="1">
    <location>
        <begin position="316"/>
        <end position="326"/>
    </location>
</feature>
<sequence>MVGLPDGKRATDVYDYLEPAGDDDPKAGLRRHIRNAQRTVMVYYSSTLTSAQLLPLVDSLIEEDLTQSRYMVEGIVASAGTEVVWMLFDGPAGSALMILPSRDPQMTLRFLCRGSADVFSRHDLHFSSPRTVMADRDACEIMRAGGLVAPWEVPGYGQLVQHVKGVEEYPVIDLMPAGFFCAMGGWERGAYGCYTTVIGEGDMAQTIMFGDQGLESMGLPSPVMSMPVEITDCDSYVARYGGDRVINGGYHIVWADAGDGEGIVQFALSVPRSCFAPGQSRDRYRRIVDDIVQRFLTDARNGFRTDSQVFSATVPAPQPVPQPTASPQPAASTRRANRRIVTEKVVCPRCGGRIPVNRRFCTQCGAKLR</sequence>
<dbReference type="InterPro" id="IPR026870">
    <property type="entry name" value="Zinc_ribbon_dom"/>
</dbReference>
<dbReference type="Pfam" id="PF13240">
    <property type="entry name" value="Zn_Ribbon_1"/>
    <property type="match status" value="1"/>
</dbReference>
<dbReference type="OrthoDB" id="9764015at2"/>
<comment type="caution">
    <text evidence="3">The sequence shown here is derived from an EMBL/GenBank/DDBJ whole genome shotgun (WGS) entry which is preliminary data.</text>
</comment>
<dbReference type="EMBL" id="NMWT01000032">
    <property type="protein sequence ID" value="PLS26074.1"/>
    <property type="molecule type" value="Genomic_DNA"/>
</dbReference>
<dbReference type="Proteomes" id="UP000235034">
    <property type="component" value="Unassembled WGS sequence"/>
</dbReference>
<proteinExistence type="predicted"/>
<gene>
    <name evidence="3" type="ORF">Uis4E_2131</name>
</gene>
<organism evidence="3 4">
    <name type="scientific">Bifidobacterium parmae</name>
    <dbReference type="NCBI Taxonomy" id="361854"/>
    <lineage>
        <taxon>Bacteria</taxon>
        <taxon>Bacillati</taxon>
        <taxon>Actinomycetota</taxon>
        <taxon>Actinomycetes</taxon>
        <taxon>Bifidobacteriales</taxon>
        <taxon>Bifidobacteriaceae</taxon>
        <taxon>Bifidobacterium</taxon>
    </lineage>
</organism>
<name>A0A2N5IVT0_9BIFI</name>